<evidence type="ECO:0000256" key="1">
    <source>
        <dbReference type="SAM" id="Phobius"/>
    </source>
</evidence>
<dbReference type="EMBL" id="JBHUHR010000051">
    <property type="protein sequence ID" value="MFD2037719.1"/>
    <property type="molecule type" value="Genomic_DNA"/>
</dbReference>
<comment type="caution">
    <text evidence="2">The sequence shown here is derived from an EMBL/GenBank/DDBJ whole genome shotgun (WGS) entry which is preliminary data.</text>
</comment>
<proteinExistence type="predicted"/>
<dbReference type="Proteomes" id="UP001597361">
    <property type="component" value="Unassembled WGS sequence"/>
</dbReference>
<keyword evidence="1" id="KW-1133">Transmembrane helix</keyword>
<organism evidence="2 3">
    <name type="scientific">Belliella marina</name>
    <dbReference type="NCBI Taxonomy" id="1644146"/>
    <lineage>
        <taxon>Bacteria</taxon>
        <taxon>Pseudomonadati</taxon>
        <taxon>Bacteroidota</taxon>
        <taxon>Cytophagia</taxon>
        <taxon>Cytophagales</taxon>
        <taxon>Cyclobacteriaceae</taxon>
        <taxon>Belliella</taxon>
    </lineage>
</organism>
<keyword evidence="3" id="KW-1185">Reference proteome</keyword>
<keyword evidence="1" id="KW-0472">Membrane</keyword>
<protein>
    <recommendedName>
        <fullName evidence="4">DUF4306 domain-containing protein</fullName>
    </recommendedName>
</protein>
<evidence type="ECO:0000313" key="3">
    <source>
        <dbReference type="Proteomes" id="UP001597361"/>
    </source>
</evidence>
<reference evidence="3" key="1">
    <citation type="journal article" date="2019" name="Int. J. Syst. Evol. Microbiol.">
        <title>The Global Catalogue of Microorganisms (GCM) 10K type strain sequencing project: providing services to taxonomists for standard genome sequencing and annotation.</title>
        <authorList>
            <consortium name="The Broad Institute Genomics Platform"/>
            <consortium name="The Broad Institute Genome Sequencing Center for Infectious Disease"/>
            <person name="Wu L."/>
            <person name="Ma J."/>
        </authorList>
    </citation>
    <scope>NUCLEOTIDE SEQUENCE [LARGE SCALE GENOMIC DNA]</scope>
    <source>
        <strain evidence="3">CGMCC 1.15180</strain>
    </source>
</reference>
<accession>A0ABW4VSN5</accession>
<feature type="transmembrane region" description="Helical" evidence="1">
    <location>
        <begin position="54"/>
        <end position="76"/>
    </location>
</feature>
<name>A0ABW4VSN5_9BACT</name>
<keyword evidence="1" id="KW-0812">Transmembrane</keyword>
<gene>
    <name evidence="2" type="ORF">ACFSKL_23190</name>
</gene>
<dbReference type="RefSeq" id="WP_376889821.1">
    <property type="nucleotide sequence ID" value="NZ_JBHUHR010000051.1"/>
</dbReference>
<evidence type="ECO:0008006" key="4">
    <source>
        <dbReference type="Google" id="ProtNLM"/>
    </source>
</evidence>
<evidence type="ECO:0000313" key="2">
    <source>
        <dbReference type="EMBL" id="MFD2037719.1"/>
    </source>
</evidence>
<sequence length="105" mass="12105">MNKFFITFAALLASGVFTYSYLREWVGIKWLGETINLQTNNPDAPYFHASEDLYLLNILIFGLLFLSIFSLTVYAIWKKKHRLIFLSFVLSMLSIFAIMVNGAIK</sequence>
<feature type="transmembrane region" description="Helical" evidence="1">
    <location>
        <begin position="83"/>
        <end position="104"/>
    </location>
</feature>